<dbReference type="PANTHER" id="PTHR33361:SF2">
    <property type="entry name" value="DUF885 DOMAIN-CONTAINING PROTEIN"/>
    <property type="match status" value="1"/>
</dbReference>
<dbReference type="AlphaFoldDB" id="A0AAV9IEI0"/>
<organism evidence="1 2">
    <name type="scientific">Galdieria yellowstonensis</name>
    <dbReference type="NCBI Taxonomy" id="3028027"/>
    <lineage>
        <taxon>Eukaryota</taxon>
        <taxon>Rhodophyta</taxon>
        <taxon>Bangiophyceae</taxon>
        <taxon>Galdieriales</taxon>
        <taxon>Galdieriaceae</taxon>
        <taxon>Galdieria</taxon>
    </lineage>
</organism>
<accession>A0AAV9IEI0</accession>
<evidence type="ECO:0008006" key="3">
    <source>
        <dbReference type="Google" id="ProtNLM"/>
    </source>
</evidence>
<dbReference type="InterPro" id="IPR010281">
    <property type="entry name" value="DUF885"/>
</dbReference>
<comment type="caution">
    <text evidence="1">The sequence shown here is derived from an EMBL/GenBank/DDBJ whole genome shotgun (WGS) entry which is preliminary data.</text>
</comment>
<dbReference type="Pfam" id="PF05960">
    <property type="entry name" value="DUF885"/>
    <property type="match status" value="1"/>
</dbReference>
<dbReference type="EMBL" id="JANCYU010000033">
    <property type="protein sequence ID" value="KAK4525785.1"/>
    <property type="molecule type" value="Genomic_DNA"/>
</dbReference>
<proteinExistence type="predicted"/>
<keyword evidence="2" id="KW-1185">Reference proteome</keyword>
<dbReference type="PANTHER" id="PTHR33361">
    <property type="entry name" value="GLR0591 PROTEIN"/>
    <property type="match status" value="1"/>
</dbReference>
<protein>
    <recommendedName>
        <fullName evidence="3">DUF885 domain-containing protein</fullName>
    </recommendedName>
</protein>
<dbReference type="Proteomes" id="UP001300502">
    <property type="component" value="Unassembled WGS sequence"/>
</dbReference>
<reference evidence="1 2" key="1">
    <citation type="submission" date="2022-07" db="EMBL/GenBank/DDBJ databases">
        <title>Genome-wide signatures of adaptation to extreme environments.</title>
        <authorList>
            <person name="Cho C.H."/>
            <person name="Yoon H.S."/>
        </authorList>
    </citation>
    <scope>NUCLEOTIDE SEQUENCE [LARGE SCALE GENOMIC DNA]</scope>
    <source>
        <strain evidence="1 2">108.79 E11</strain>
    </source>
</reference>
<name>A0AAV9IEI0_9RHOD</name>
<gene>
    <name evidence="1" type="ORF">GAYE_SCF16G3694</name>
</gene>
<evidence type="ECO:0000313" key="1">
    <source>
        <dbReference type="EMBL" id="KAK4525785.1"/>
    </source>
</evidence>
<sequence length="585" mass="67214">MDPNSVRNLKVPTSTEPSAVCSENESVQQLWKLYAEVWDEEMRNDPLSATMIGDYRWNAYLQDLSFEAYKEHYEALKRFHQQLIQSNIVSSLPETEKDNYEFLKEMLRISIRRLETFDRYEVPTTHIFGPPVMLPMAGNFHPWRNKEDADSFLARLEAFPKQVTQIIEAFRCGIQTGYTLPIESVQALISICKAQGEKEVAKSPFFESAATRFEKLGQSMETLENVIEKSVLPAYKLLEDFLQNEYSPHARRTAGIVDWKDSKTIYEGAIEYYTSLSFTAQELHSIGKKEVKRISEEIHQVRERLQQAQGSLASFIAQLRQNPQLFAKDSQDIIETYKNILDKIGTKVSDYFAKLPKAGLEVKPIESYREKSAPPAHYYPAPKDRSRPAVFYANTSEPTTRPLYAMKAVALHEGIPGHHLQVAIAQELDNLPRIRKEVQGFCIGYVEGWGLYAEYLGNVMNIYENDYDLLGRLLAEIWRACRLVVDTGLHSLGWTREECVRYMRENAGITEVDIQVEVDRYMVMPGQALAYKVGEMKIIQLLQKVQDKLKEKFSWPLFHDCLLSSGAVPLSMLERNVEKFLSNQA</sequence>
<evidence type="ECO:0000313" key="2">
    <source>
        <dbReference type="Proteomes" id="UP001300502"/>
    </source>
</evidence>